<keyword evidence="3" id="KW-1185">Reference proteome</keyword>
<evidence type="ECO:0000313" key="2">
    <source>
        <dbReference type="EMBL" id="MCU7380743.1"/>
    </source>
</evidence>
<name>A0A9J6QZ44_9FIRM</name>
<feature type="transmembrane region" description="Helical" evidence="1">
    <location>
        <begin position="49"/>
        <end position="70"/>
    </location>
</feature>
<dbReference type="RefSeq" id="WP_148396614.1">
    <property type="nucleotide sequence ID" value="NZ_JAOSHN010000013.1"/>
</dbReference>
<sequence>MKKICLEKKNCRKKAILIWVLLLLGFCAIEFPGILFVKNRVYPFILGMPFLYGYAICCWAYLVCVFFFAWRTRWGRQAFFKKNR</sequence>
<reference evidence="2" key="1">
    <citation type="submission" date="2022-09" db="EMBL/GenBank/DDBJ databases">
        <title>Culturomic study of gut microbiota in children with autism spectrum disorder.</title>
        <authorList>
            <person name="Efimov B.A."/>
            <person name="Chaplin A.V."/>
            <person name="Sokolova S.R."/>
            <person name="Pikina A.P."/>
            <person name="Korzhanova M."/>
            <person name="Belova V."/>
            <person name="Korostin D."/>
        </authorList>
    </citation>
    <scope>NUCLEOTIDE SEQUENCE</scope>
    <source>
        <strain evidence="2">ASD5510</strain>
    </source>
</reference>
<keyword evidence="1" id="KW-0812">Transmembrane</keyword>
<dbReference type="EMBL" id="JAOSHN010000013">
    <property type="protein sequence ID" value="MCU7380743.1"/>
    <property type="molecule type" value="Genomic_DNA"/>
</dbReference>
<gene>
    <name evidence="2" type="ORF">OBO34_20730</name>
</gene>
<dbReference type="Proteomes" id="UP001065549">
    <property type="component" value="Unassembled WGS sequence"/>
</dbReference>
<comment type="caution">
    <text evidence="2">The sequence shown here is derived from an EMBL/GenBank/DDBJ whole genome shotgun (WGS) entry which is preliminary data.</text>
</comment>
<keyword evidence="1" id="KW-1133">Transmembrane helix</keyword>
<evidence type="ECO:0000313" key="3">
    <source>
        <dbReference type="Proteomes" id="UP001065549"/>
    </source>
</evidence>
<evidence type="ECO:0000256" key="1">
    <source>
        <dbReference type="SAM" id="Phobius"/>
    </source>
</evidence>
<accession>A0A9J6QZ44</accession>
<evidence type="ECO:0008006" key="4">
    <source>
        <dbReference type="Google" id="ProtNLM"/>
    </source>
</evidence>
<proteinExistence type="predicted"/>
<feature type="transmembrane region" description="Helical" evidence="1">
    <location>
        <begin position="16"/>
        <end position="37"/>
    </location>
</feature>
<keyword evidence="1" id="KW-0472">Membrane</keyword>
<dbReference type="AlphaFoldDB" id="A0A9J6QZ44"/>
<organism evidence="2 3">
    <name type="scientific">Hominibacterium faecale</name>
    <dbReference type="NCBI Taxonomy" id="2839743"/>
    <lineage>
        <taxon>Bacteria</taxon>
        <taxon>Bacillati</taxon>
        <taxon>Bacillota</taxon>
        <taxon>Clostridia</taxon>
        <taxon>Peptostreptococcales</taxon>
        <taxon>Anaerovoracaceae</taxon>
        <taxon>Hominibacterium</taxon>
    </lineage>
</organism>
<protein>
    <recommendedName>
        <fullName evidence="4">DUF3311 domain-containing protein</fullName>
    </recommendedName>
</protein>